<proteinExistence type="predicted"/>
<comment type="caution">
    <text evidence="2">The sequence shown here is derived from an EMBL/GenBank/DDBJ whole genome shotgun (WGS) entry which is preliminary data.</text>
</comment>
<evidence type="ECO:0000256" key="1">
    <source>
        <dbReference type="SAM" id="Phobius"/>
    </source>
</evidence>
<evidence type="ECO:0000313" key="3">
    <source>
        <dbReference type="Proteomes" id="UP000192796"/>
    </source>
</evidence>
<dbReference type="STRING" id="1703345.A3860_13895"/>
<evidence type="ECO:0008006" key="4">
    <source>
        <dbReference type="Google" id="ProtNLM"/>
    </source>
</evidence>
<keyword evidence="3" id="KW-1185">Reference proteome</keyword>
<feature type="transmembrane region" description="Helical" evidence="1">
    <location>
        <begin position="76"/>
        <end position="98"/>
    </location>
</feature>
<feature type="transmembrane region" description="Helical" evidence="1">
    <location>
        <begin position="21"/>
        <end position="39"/>
    </location>
</feature>
<accession>A0A1V9G7W0</accession>
<keyword evidence="1" id="KW-0472">Membrane</keyword>
<name>A0A1V9G7W0_9BACT</name>
<feature type="transmembrane region" description="Helical" evidence="1">
    <location>
        <begin position="105"/>
        <end position="122"/>
    </location>
</feature>
<dbReference type="Pfam" id="PF07843">
    <property type="entry name" value="DUF1634"/>
    <property type="match status" value="1"/>
</dbReference>
<reference evidence="2 3" key="1">
    <citation type="submission" date="2016-03" db="EMBL/GenBank/DDBJ databases">
        <title>Niastella vici sp. nov., isolated from farmland soil.</title>
        <authorList>
            <person name="Chen L."/>
            <person name="Wang D."/>
            <person name="Yang S."/>
            <person name="Wang G."/>
        </authorList>
    </citation>
    <scope>NUCLEOTIDE SEQUENCE [LARGE SCALE GENOMIC DNA]</scope>
    <source>
        <strain evidence="2 3">DJ57</strain>
    </source>
</reference>
<keyword evidence="1" id="KW-0812">Transmembrane</keyword>
<dbReference type="EMBL" id="LVYD01000002">
    <property type="protein sequence ID" value="OQP66568.1"/>
    <property type="molecule type" value="Genomic_DNA"/>
</dbReference>
<sequence length="123" mass="13851">MEKKMIDDKRIEIIMGNLLRFGVFLSALVVCTGSFIYLFQHGSATPQYRTFEGEPKRLTELHSILTSALNGRGRSIIQFGLLLLISTPIVRIIFSIIGFIMERDLLYALITLVVLATIMVGLF</sequence>
<dbReference type="AlphaFoldDB" id="A0A1V9G7W0"/>
<dbReference type="InterPro" id="IPR012861">
    <property type="entry name" value="DUF1634"/>
</dbReference>
<dbReference type="OrthoDB" id="1072981at2"/>
<evidence type="ECO:0000313" key="2">
    <source>
        <dbReference type="EMBL" id="OQP66568.1"/>
    </source>
</evidence>
<dbReference type="RefSeq" id="WP_081145510.1">
    <property type="nucleotide sequence ID" value="NZ_LVYD01000002.1"/>
</dbReference>
<gene>
    <name evidence="2" type="ORF">A3860_13895</name>
</gene>
<protein>
    <recommendedName>
        <fullName evidence="4">DUF1634 domain-containing protein</fullName>
    </recommendedName>
</protein>
<keyword evidence="1" id="KW-1133">Transmembrane helix</keyword>
<organism evidence="2 3">
    <name type="scientific">Niastella vici</name>
    <dbReference type="NCBI Taxonomy" id="1703345"/>
    <lineage>
        <taxon>Bacteria</taxon>
        <taxon>Pseudomonadati</taxon>
        <taxon>Bacteroidota</taxon>
        <taxon>Chitinophagia</taxon>
        <taxon>Chitinophagales</taxon>
        <taxon>Chitinophagaceae</taxon>
        <taxon>Niastella</taxon>
    </lineage>
</organism>
<dbReference type="Proteomes" id="UP000192796">
    <property type="component" value="Unassembled WGS sequence"/>
</dbReference>